<evidence type="ECO:0000313" key="2">
    <source>
        <dbReference type="Proteomes" id="UP000235564"/>
    </source>
</evidence>
<gene>
    <name evidence="1" type="ORF">CJ231_09450</name>
</gene>
<name>A0A2N6QPC2_9BACT</name>
<comment type="caution">
    <text evidence="1">The sequence shown here is derived from an EMBL/GenBank/DDBJ whole genome shotgun (WGS) entry which is preliminary data.</text>
</comment>
<sequence length="96" mass="10827">MAGNIIVFGTKNTILMKNSSLFSSARPIVFLQNENVDGPFLRRFLVKKLDIFSLYAPGEAYLFCAGANRCMNLCFTMEHGDIAACLKERMTNLKQR</sequence>
<accession>A0A2N6QPC2</accession>
<evidence type="ECO:0000313" key="1">
    <source>
        <dbReference type="EMBL" id="PMC23464.1"/>
    </source>
</evidence>
<dbReference type="Proteomes" id="UP000235564">
    <property type="component" value="Unassembled WGS sequence"/>
</dbReference>
<protein>
    <submittedName>
        <fullName evidence="1">Uncharacterized protein</fullName>
    </submittedName>
</protein>
<organism evidence="1 2">
    <name type="scientific">Hoylesella buccalis</name>
    <dbReference type="NCBI Taxonomy" id="28127"/>
    <lineage>
        <taxon>Bacteria</taxon>
        <taxon>Pseudomonadati</taxon>
        <taxon>Bacteroidota</taxon>
        <taxon>Bacteroidia</taxon>
        <taxon>Bacteroidales</taxon>
        <taxon>Prevotellaceae</taxon>
        <taxon>Hoylesella</taxon>
    </lineage>
</organism>
<dbReference type="EMBL" id="PNGJ01000008">
    <property type="protein sequence ID" value="PMC23464.1"/>
    <property type="molecule type" value="Genomic_DNA"/>
</dbReference>
<proteinExistence type="predicted"/>
<reference evidence="1 2" key="1">
    <citation type="submission" date="2017-09" db="EMBL/GenBank/DDBJ databases">
        <title>Bacterial strain isolated from the female urinary microbiota.</title>
        <authorList>
            <person name="Thomas-White K."/>
            <person name="Kumar N."/>
            <person name="Forster S."/>
            <person name="Putonti C."/>
            <person name="Lawley T."/>
            <person name="Wolfe A.J."/>
        </authorList>
    </citation>
    <scope>NUCLEOTIDE SEQUENCE [LARGE SCALE GENOMIC DNA]</scope>
    <source>
        <strain evidence="1 2">UMB0536</strain>
    </source>
</reference>
<dbReference type="AlphaFoldDB" id="A0A2N6QPC2"/>